<feature type="region of interest" description="Disordered" evidence="1">
    <location>
        <begin position="1"/>
        <end position="56"/>
    </location>
</feature>
<proteinExistence type="predicted"/>
<gene>
    <name evidence="2" type="ORF">J8A68_001949</name>
</gene>
<dbReference type="EMBL" id="JAGSYN010000078">
    <property type="protein sequence ID" value="KAG7664523.1"/>
    <property type="molecule type" value="Genomic_DNA"/>
</dbReference>
<reference evidence="2 3" key="1">
    <citation type="journal article" date="2021" name="DNA Res.">
        <title>Genome analysis of Candida subhashii reveals its hybrid nature and dual mitochondrial genome conformations.</title>
        <authorList>
            <person name="Mixao V."/>
            <person name="Hegedusova E."/>
            <person name="Saus E."/>
            <person name="Pryszcz L.P."/>
            <person name="Cillingova A."/>
            <person name="Nosek J."/>
            <person name="Gabaldon T."/>
        </authorList>
    </citation>
    <scope>NUCLEOTIDE SEQUENCE [LARGE SCALE GENOMIC DNA]</scope>
    <source>
        <strain evidence="2 3">CBS 10753</strain>
    </source>
</reference>
<dbReference type="Proteomes" id="UP000694255">
    <property type="component" value="Unassembled WGS sequence"/>
</dbReference>
<keyword evidence="3" id="KW-1185">Reference proteome</keyword>
<dbReference type="GeneID" id="73468750"/>
<evidence type="ECO:0000313" key="3">
    <source>
        <dbReference type="Proteomes" id="UP000694255"/>
    </source>
</evidence>
<feature type="compositionally biased region" description="Basic and acidic residues" evidence="1">
    <location>
        <begin position="1"/>
        <end position="11"/>
    </location>
</feature>
<evidence type="ECO:0000256" key="1">
    <source>
        <dbReference type="SAM" id="MobiDB-lite"/>
    </source>
</evidence>
<protein>
    <submittedName>
        <fullName evidence="2">Uncharacterized protein</fullName>
    </submittedName>
</protein>
<dbReference type="RefSeq" id="XP_049264755.1">
    <property type="nucleotide sequence ID" value="XM_049405647.1"/>
</dbReference>
<evidence type="ECO:0000313" key="2">
    <source>
        <dbReference type="EMBL" id="KAG7664523.1"/>
    </source>
</evidence>
<comment type="caution">
    <text evidence="2">The sequence shown here is derived from an EMBL/GenBank/DDBJ whole genome shotgun (WGS) entry which is preliminary data.</text>
</comment>
<dbReference type="AlphaFoldDB" id="A0A8J5QQB9"/>
<organism evidence="2 3">
    <name type="scientific">[Candida] subhashii</name>
    <dbReference type="NCBI Taxonomy" id="561895"/>
    <lineage>
        <taxon>Eukaryota</taxon>
        <taxon>Fungi</taxon>
        <taxon>Dikarya</taxon>
        <taxon>Ascomycota</taxon>
        <taxon>Saccharomycotina</taxon>
        <taxon>Pichiomycetes</taxon>
        <taxon>Debaryomycetaceae</taxon>
        <taxon>Spathaspora</taxon>
    </lineage>
</organism>
<accession>A0A8J5QQB9</accession>
<sequence length="267" mass="30617">MRRNHISDKPEMTLTPPRSRHHKSKEPDIGNNTSSPSSTTTHYPEEFLPSPEFTPNVYQTKSRISKPSGTHLASTRRKKIKSVLERLNESSDWSDIAIVPSVQAPPSTPSRQLITDDDVEFWHGKSRNIYSDEEEEEEDDDADEGVGMRSRLENPFLTPPISRRSGGVVSREEDGIDRSTHIEYINHTTGKRTIKKMTASQMKIQPKRLNFDAFKQDEPKRLNFDTFKHDDINSRYVGRNLHNLVNVKSKSGLDFHIFNDDEKSDSI</sequence>
<feature type="compositionally biased region" description="Acidic residues" evidence="1">
    <location>
        <begin position="131"/>
        <end position="144"/>
    </location>
</feature>
<name>A0A8J5QQB9_9ASCO</name>
<dbReference type="OrthoDB" id="3997968at2759"/>
<feature type="region of interest" description="Disordered" evidence="1">
    <location>
        <begin position="126"/>
        <end position="175"/>
    </location>
</feature>